<dbReference type="InterPro" id="IPR027417">
    <property type="entry name" value="P-loop_NTPase"/>
</dbReference>
<feature type="domain" description="DUF4143" evidence="2">
    <location>
        <begin position="219"/>
        <end position="364"/>
    </location>
</feature>
<dbReference type="KEGG" id="marh:Mia14_0618"/>
<name>A0A218NN74_9ARCH</name>
<protein>
    <submittedName>
        <fullName evidence="3">AAA+ superfamily ATPase</fullName>
    </submittedName>
</protein>
<evidence type="ECO:0000313" key="4">
    <source>
        <dbReference type="Proteomes" id="UP000197679"/>
    </source>
</evidence>
<dbReference type="SUPFAM" id="SSF52540">
    <property type="entry name" value="P-loop containing nucleoside triphosphate hydrolases"/>
    <property type="match status" value="1"/>
</dbReference>
<feature type="domain" description="AAA" evidence="1">
    <location>
        <begin position="32"/>
        <end position="162"/>
    </location>
</feature>
<dbReference type="InterPro" id="IPR025420">
    <property type="entry name" value="DUF4143"/>
</dbReference>
<accession>A0A218NN74</accession>
<dbReference type="EMBL" id="CP019964">
    <property type="protein sequence ID" value="ASI13921.1"/>
    <property type="molecule type" value="Genomic_DNA"/>
</dbReference>
<keyword evidence="4" id="KW-1185">Reference proteome</keyword>
<dbReference type="RefSeq" id="WP_088820194.1">
    <property type="nucleotide sequence ID" value="NZ_CP019964.1"/>
</dbReference>
<dbReference type="Pfam" id="PF13635">
    <property type="entry name" value="DUF4143"/>
    <property type="match status" value="1"/>
</dbReference>
<dbReference type="GeneID" id="33314172"/>
<dbReference type="PANTHER" id="PTHR33295:SF18">
    <property type="entry name" value="AAA+ ATPASE DOMAIN-CONTAINING PROTEIN"/>
    <property type="match status" value="1"/>
</dbReference>
<sequence length="420" mass="49116">MNIENAILRYKDYGKGVKLIDRDATLSKANFINSLIGPRRAGKSSIMLLYMNELRKENKKVIFINGEDIDFEGLTVEGLDKIEIEIRRIYDISSQEKVYLFIDEIQNFPYWSKWVRTLFDENYYNLIISGSTSELSGEQLPIQLRGRSIETLVLPFSFKEYCKAKHINYEKYMNFEDTASILNAFSDFMLYGGYPEVVKSDDTEFKKQILSNIYTMVMQKDLIDKYNIRKKAEFRLFTNSLFASACRNFSIENMLKFLSSKELNISRQAALNYLDYSESVFLIHLIYPYSKKLKVRLTNPRIYPIDQGIMRLFTNDDGKSLEDIAFIELFRRKENVMYYKSNKSDVDFAVVESDEIKELIQVSYSIDEPNAYIRETDSLKNASKETGCTNLKILTFNEESVIKIENLSINVIPVWKWLLS</sequence>
<organism evidence="3 4">
    <name type="scientific">Candidatus Mancarchaeum acidiphilum</name>
    <dbReference type="NCBI Taxonomy" id="1920749"/>
    <lineage>
        <taxon>Archaea</taxon>
        <taxon>Candidatus Micrarchaeota</taxon>
        <taxon>Candidatus Mancarchaeum</taxon>
    </lineage>
</organism>
<dbReference type="AlphaFoldDB" id="A0A218NN74"/>
<dbReference type="PANTHER" id="PTHR33295">
    <property type="entry name" value="ATPASE"/>
    <property type="match status" value="1"/>
</dbReference>
<evidence type="ECO:0000259" key="2">
    <source>
        <dbReference type="Pfam" id="PF13635"/>
    </source>
</evidence>
<dbReference type="InterPro" id="IPR041682">
    <property type="entry name" value="AAA_14"/>
</dbReference>
<evidence type="ECO:0000259" key="1">
    <source>
        <dbReference type="Pfam" id="PF13173"/>
    </source>
</evidence>
<gene>
    <name evidence="3" type="ORF">Mia14_0618</name>
</gene>
<dbReference type="Gene3D" id="3.40.50.300">
    <property type="entry name" value="P-loop containing nucleotide triphosphate hydrolases"/>
    <property type="match status" value="1"/>
</dbReference>
<reference evidence="3 4" key="1">
    <citation type="journal article" date="2017" name="Nat. Commun.">
        <title>'ARMAN' archaea depend on association with euryarchaeal host in culture and in situ.</title>
        <authorList>
            <person name="Golyshina O."/>
            <person name="Toshchakov S."/>
            <person name="Makarova K."/>
            <person name="Gavrilov S."/>
            <person name="Korzhenkov A."/>
            <person name="La Cono V."/>
            <person name="Arcadi E."/>
            <person name="Nechitaylo T."/>
            <person name="Ferrer M."/>
            <person name="Kublanov I."/>
            <person name="Wolf Y."/>
            <person name="Yakimov M."/>
            <person name="Golyshin P."/>
            <person name="Slesarev A."/>
            <person name="Kozyavkin S."/>
        </authorList>
    </citation>
    <scope>NUCLEOTIDE SEQUENCE [LARGE SCALE GENOMIC DNA]</scope>
    <source>
        <strain evidence="3 4">Mia14</strain>
    </source>
</reference>
<proteinExistence type="predicted"/>
<evidence type="ECO:0000313" key="3">
    <source>
        <dbReference type="EMBL" id="ASI13921.1"/>
    </source>
</evidence>
<dbReference type="OrthoDB" id="371918at2157"/>
<dbReference type="Proteomes" id="UP000197679">
    <property type="component" value="Chromosome"/>
</dbReference>
<dbReference type="Pfam" id="PF13173">
    <property type="entry name" value="AAA_14"/>
    <property type="match status" value="1"/>
</dbReference>